<dbReference type="PANTHER" id="PTHR45013:SF1">
    <property type="entry name" value="NACHT DOMAIN- AND WD REPEAT-CONTAINING PROTEIN 1"/>
    <property type="match status" value="1"/>
</dbReference>
<name>A0ABQ7T8E2_PHRPL</name>
<keyword evidence="2" id="KW-1185">Reference proteome</keyword>
<sequence>MSPCWDIVTITLWGPHQSFWTECASQQTLPCPNTIMEPSGDPARRHLWLRLNSSTEVPVEEEEFGLSDGELKDILSLDNKVLSEEFSAIVEEHYISRPEERAKLHQLLADFFEGMWSLGCKKPIQLPLSSQLVSFDQKVKPWNMDWLACRAVATSLDSLVANFAMYLSSVSCPELRFLLLLGASGGCSPGLKTGAGIAQLFGGPPNLSPALLLQGLLGSHYGHPPPLTTIREEEFETLQSQPRPGQLWASQFLAQWYSKDENGDPVVYVLQTLAQAEELNWEMEAGLCGSGAPDDDEEEDRDGCLVFFKEIKAPGPPGANGANDSFPDFEDEHSLADLKAASTSTLPHKCLKVHTVVPLCPQAPAIYLEELLRPVHCNHKPPHSPGP</sequence>
<dbReference type="Proteomes" id="UP000826234">
    <property type="component" value="Unassembled WGS sequence"/>
</dbReference>
<proteinExistence type="predicted"/>
<accession>A0ABQ7T8E2</accession>
<gene>
    <name evidence="1" type="ORF">JD844_033911</name>
</gene>
<evidence type="ECO:0000313" key="1">
    <source>
        <dbReference type="EMBL" id="KAH0625712.1"/>
    </source>
</evidence>
<reference evidence="1 2" key="1">
    <citation type="journal article" date="2022" name="Gigascience">
        <title>A chromosome-level genome assembly and annotation of the desert horned lizard, Phrynosoma platyrhinos, provides insight into chromosomal rearrangements among reptiles.</title>
        <authorList>
            <person name="Koochekian N."/>
            <person name="Ascanio A."/>
            <person name="Farleigh K."/>
            <person name="Card D.C."/>
            <person name="Schield D.R."/>
            <person name="Castoe T.A."/>
            <person name="Jezkova T."/>
        </authorList>
    </citation>
    <scope>NUCLEOTIDE SEQUENCE [LARGE SCALE GENOMIC DNA]</scope>
    <source>
        <strain evidence="1">NK-2021</strain>
    </source>
</reference>
<evidence type="ECO:0000313" key="2">
    <source>
        <dbReference type="Proteomes" id="UP000826234"/>
    </source>
</evidence>
<dbReference type="InterPro" id="IPR043365">
    <property type="entry name" value="NWD1"/>
</dbReference>
<comment type="caution">
    <text evidence="1">The sequence shown here is derived from an EMBL/GenBank/DDBJ whole genome shotgun (WGS) entry which is preliminary data.</text>
</comment>
<dbReference type="PANTHER" id="PTHR45013">
    <property type="entry name" value="NACHT DOMAIN- AND WD REPEAT-CONTAINING PROTEIN 1"/>
    <property type="match status" value="1"/>
</dbReference>
<dbReference type="EMBL" id="JAIPUX010000953">
    <property type="protein sequence ID" value="KAH0625712.1"/>
    <property type="molecule type" value="Genomic_DNA"/>
</dbReference>
<protein>
    <recommendedName>
        <fullName evidence="3">Rab3 GTPase-activating protein catalytic subunit</fullName>
    </recommendedName>
</protein>
<evidence type="ECO:0008006" key="3">
    <source>
        <dbReference type="Google" id="ProtNLM"/>
    </source>
</evidence>
<organism evidence="1 2">
    <name type="scientific">Phrynosoma platyrhinos</name>
    <name type="common">Desert horned lizard</name>
    <dbReference type="NCBI Taxonomy" id="52577"/>
    <lineage>
        <taxon>Eukaryota</taxon>
        <taxon>Metazoa</taxon>
        <taxon>Chordata</taxon>
        <taxon>Craniata</taxon>
        <taxon>Vertebrata</taxon>
        <taxon>Euteleostomi</taxon>
        <taxon>Lepidosauria</taxon>
        <taxon>Squamata</taxon>
        <taxon>Bifurcata</taxon>
        <taxon>Unidentata</taxon>
        <taxon>Episquamata</taxon>
        <taxon>Toxicofera</taxon>
        <taxon>Iguania</taxon>
        <taxon>Phrynosomatidae</taxon>
        <taxon>Phrynosomatinae</taxon>
        <taxon>Phrynosoma</taxon>
    </lineage>
</organism>